<evidence type="ECO:0000256" key="9">
    <source>
        <dbReference type="SAM" id="Phobius"/>
    </source>
</evidence>
<dbReference type="SMART" id="SM00091">
    <property type="entry name" value="PAS"/>
    <property type="match status" value="2"/>
</dbReference>
<evidence type="ECO:0000259" key="12">
    <source>
        <dbReference type="PROSITE" id="PS50113"/>
    </source>
</evidence>
<dbReference type="InterPro" id="IPR036890">
    <property type="entry name" value="HATPase_C_sf"/>
</dbReference>
<dbReference type="InterPro" id="IPR036097">
    <property type="entry name" value="HisK_dim/P_sf"/>
</dbReference>
<keyword evidence="3" id="KW-0597">Phosphoprotein</keyword>
<reference evidence="13 14" key="1">
    <citation type="submission" date="2011-09" db="EMBL/GenBank/DDBJ databases">
        <title>Complete sequence of chromosome of Thioflavicoccus mobilis 8321.</title>
        <authorList>
            <consortium name="US DOE Joint Genome Institute"/>
            <person name="Lucas S."/>
            <person name="Han J."/>
            <person name="Lapidus A."/>
            <person name="Cheng J.-F."/>
            <person name="Goodwin L."/>
            <person name="Pitluck S."/>
            <person name="Peters L."/>
            <person name="Ovchinnikova G."/>
            <person name="Lu M."/>
            <person name="Detter J.C."/>
            <person name="Han C."/>
            <person name="Tapia R."/>
            <person name="Land M."/>
            <person name="Hauser L."/>
            <person name="Kyrpides N."/>
            <person name="Ivanova N."/>
            <person name="Pagani I."/>
            <person name="Vogl K."/>
            <person name="Liu Z."/>
            <person name="Imhoff J."/>
            <person name="Thiel V."/>
            <person name="Frigaard N.-U."/>
            <person name="Bryant D."/>
            <person name="Woyke T."/>
        </authorList>
    </citation>
    <scope>NUCLEOTIDE SEQUENCE [LARGE SCALE GENOMIC DNA]</scope>
    <source>
        <strain evidence="13 14">8321</strain>
    </source>
</reference>
<dbReference type="PANTHER" id="PTHR43065">
    <property type="entry name" value="SENSOR HISTIDINE KINASE"/>
    <property type="match status" value="1"/>
</dbReference>
<evidence type="ECO:0000313" key="14">
    <source>
        <dbReference type="Proteomes" id="UP000010816"/>
    </source>
</evidence>
<dbReference type="Pfam" id="PF13426">
    <property type="entry name" value="PAS_9"/>
    <property type="match status" value="1"/>
</dbReference>
<feature type="domain" description="Histidine kinase" evidence="10">
    <location>
        <begin position="635"/>
        <end position="850"/>
    </location>
</feature>
<dbReference type="Proteomes" id="UP000010816">
    <property type="component" value="Chromosome"/>
</dbReference>
<dbReference type="PRINTS" id="PR00344">
    <property type="entry name" value="BCTRLSENSOR"/>
</dbReference>
<name>L0GWD4_9GAMM</name>
<dbReference type="STRING" id="765912.Thimo_2323"/>
<dbReference type="Gene3D" id="3.30.450.20">
    <property type="entry name" value="PAS domain"/>
    <property type="match status" value="1"/>
</dbReference>
<evidence type="ECO:0000256" key="1">
    <source>
        <dbReference type="ARBA" id="ARBA00000085"/>
    </source>
</evidence>
<dbReference type="SUPFAM" id="SSF55785">
    <property type="entry name" value="PYP-like sensor domain (PAS domain)"/>
    <property type="match status" value="1"/>
</dbReference>
<evidence type="ECO:0000256" key="4">
    <source>
        <dbReference type="ARBA" id="ARBA00022679"/>
    </source>
</evidence>
<dbReference type="HOGENOM" id="CLU_331473_0_0_6"/>
<dbReference type="AlphaFoldDB" id="L0GWD4"/>
<dbReference type="PROSITE" id="PS50113">
    <property type="entry name" value="PAC"/>
    <property type="match status" value="1"/>
</dbReference>
<keyword evidence="9" id="KW-1133">Transmembrane helix</keyword>
<dbReference type="PANTHER" id="PTHR43065:SF10">
    <property type="entry name" value="PEROXIDE STRESS-ACTIVATED HISTIDINE KINASE MAK3"/>
    <property type="match status" value="1"/>
</dbReference>
<dbReference type="GO" id="GO:0000155">
    <property type="term" value="F:phosphorelay sensor kinase activity"/>
    <property type="evidence" value="ECO:0007669"/>
    <property type="project" value="InterPro"/>
</dbReference>
<dbReference type="eggNOG" id="COG4191">
    <property type="taxonomic scope" value="Bacteria"/>
</dbReference>
<keyword evidence="8" id="KW-0902">Two-component regulatory system</keyword>
<keyword evidence="4" id="KW-0808">Transferase</keyword>
<evidence type="ECO:0000256" key="8">
    <source>
        <dbReference type="ARBA" id="ARBA00023012"/>
    </source>
</evidence>
<comment type="catalytic activity">
    <reaction evidence="1">
        <text>ATP + protein L-histidine = ADP + protein N-phospho-L-histidine.</text>
        <dbReference type="EC" id="2.7.13.3"/>
    </reaction>
</comment>
<dbReference type="InterPro" id="IPR004358">
    <property type="entry name" value="Sig_transdc_His_kin-like_C"/>
</dbReference>
<feature type="transmembrane region" description="Helical" evidence="9">
    <location>
        <begin position="20"/>
        <end position="38"/>
    </location>
</feature>
<dbReference type="EMBL" id="CP003051">
    <property type="protein sequence ID" value="AGA91063.1"/>
    <property type="molecule type" value="Genomic_DNA"/>
</dbReference>
<evidence type="ECO:0000256" key="6">
    <source>
        <dbReference type="ARBA" id="ARBA00022777"/>
    </source>
</evidence>
<dbReference type="eggNOG" id="COG5002">
    <property type="taxonomic scope" value="Bacteria"/>
</dbReference>
<gene>
    <name evidence="13" type="ORF">Thimo_2323</name>
</gene>
<keyword evidence="9" id="KW-0472">Membrane</keyword>
<feature type="transmembrane region" description="Helical" evidence="9">
    <location>
        <begin position="301"/>
        <end position="319"/>
    </location>
</feature>
<keyword evidence="14" id="KW-1185">Reference proteome</keyword>
<accession>L0GWD4</accession>
<sequence length="860" mass="96137">MKPFTVKQFIFRLLRPVPMPVIAIMIGLLTGLAVWAALDQVQGRMISKIANNELNTQLKLRSSESLVRFDRYLSNYAATTRLLANHRRLAEYLDPLVWLPDEPFEPLIYRDTPPPWLPDIFARYELPAPSHILLLDGTGAVREIYQNRGAPLPADLANEIRSQLTRPDGVRTLVVPVGGKPYLVIGDLIEDSEGFPMGSLVLAVPIDADFLTASQQVVWPERIVVALVAGDNQRIVASVDPKTLPVGTNLEIWRHDYLITSQPIAQQDAAEWDLRFATFLSQASVDRMTRHMRAFEWRQRGITAVVFIFVFTLLIYLVSARLNKVLKRMSRFAHRALGIAQPGFQRGSNQLLLLEDWIQQFTQLVLKARQEMSRRYEHEMRETEALKAAIMEASLDSVVTIDGRGRIIEFNATAAQALGLRRERDIGRAFAAGSVTATDRILFNGLLDDSRRARHEGREPHVHGEIAAVRHDGKAMPVELSIVPIDVDEGTFYTLYMHDITERLEAEREIKSLARIANESPNPILRVGAGQIVFANRASRPLLRAWGIDVGGRLPAQWTAEVDEALAEGATREHETLIGGQVYALLFTPIRELGYVNIYGRDITAVRRAEQEARQHQGELVHVCRLSTLGEVATGMAHELNQPLSAIVNFANGASRRIQGGSVDPQQLIQAMTQITTQAERASEIIRRLRALVAKQPPIRSEADLNYLVREVCSFVEFDADRLDVAIVLETAPGRIPVNVDLVQIEQVLLNLVRNALDALADLPATERRIRIRTRVNTDEADVEIEDNGPGIEPTQMNRLFEPFYTTKESGMGMGLPISRTILDDHDGRIWAESRPGVGTIFHVILPIIATPQEPADSGT</sequence>
<organism evidence="13 14">
    <name type="scientific">Thioflavicoccus mobilis 8321</name>
    <dbReference type="NCBI Taxonomy" id="765912"/>
    <lineage>
        <taxon>Bacteria</taxon>
        <taxon>Pseudomonadati</taxon>
        <taxon>Pseudomonadota</taxon>
        <taxon>Gammaproteobacteria</taxon>
        <taxon>Chromatiales</taxon>
        <taxon>Chromatiaceae</taxon>
        <taxon>Thioflavicoccus</taxon>
    </lineage>
</organism>
<evidence type="ECO:0000256" key="5">
    <source>
        <dbReference type="ARBA" id="ARBA00022741"/>
    </source>
</evidence>
<dbReference type="Gene3D" id="1.10.287.130">
    <property type="match status" value="1"/>
</dbReference>
<keyword evidence="6" id="KW-0418">Kinase</keyword>
<dbReference type="CDD" id="cd00082">
    <property type="entry name" value="HisKA"/>
    <property type="match status" value="1"/>
</dbReference>
<dbReference type="PATRIC" id="fig|765912.4.peg.2274"/>
<feature type="domain" description="PAS" evidence="11">
    <location>
        <begin position="383"/>
        <end position="428"/>
    </location>
</feature>
<dbReference type="SMART" id="SM00387">
    <property type="entry name" value="HATPase_c"/>
    <property type="match status" value="1"/>
</dbReference>
<dbReference type="InterPro" id="IPR000700">
    <property type="entry name" value="PAS-assoc_C"/>
</dbReference>
<evidence type="ECO:0000313" key="13">
    <source>
        <dbReference type="EMBL" id="AGA91063.1"/>
    </source>
</evidence>
<evidence type="ECO:0000259" key="10">
    <source>
        <dbReference type="PROSITE" id="PS50109"/>
    </source>
</evidence>
<dbReference type="NCBIfam" id="TIGR00229">
    <property type="entry name" value="sensory_box"/>
    <property type="match status" value="1"/>
</dbReference>
<keyword evidence="7" id="KW-0067">ATP-binding</keyword>
<dbReference type="SMART" id="SM00388">
    <property type="entry name" value="HisKA"/>
    <property type="match status" value="1"/>
</dbReference>
<proteinExistence type="predicted"/>
<evidence type="ECO:0000256" key="7">
    <source>
        <dbReference type="ARBA" id="ARBA00022840"/>
    </source>
</evidence>
<dbReference type="InterPro" id="IPR035965">
    <property type="entry name" value="PAS-like_dom_sf"/>
</dbReference>
<dbReference type="EC" id="2.7.13.3" evidence="2"/>
<feature type="domain" description="PAC" evidence="12">
    <location>
        <begin position="462"/>
        <end position="512"/>
    </location>
</feature>
<dbReference type="Gene3D" id="3.30.565.10">
    <property type="entry name" value="Histidine kinase-like ATPase, C-terminal domain"/>
    <property type="match status" value="1"/>
</dbReference>
<dbReference type="SUPFAM" id="SSF55874">
    <property type="entry name" value="ATPase domain of HSP90 chaperone/DNA topoisomerase II/histidine kinase"/>
    <property type="match status" value="1"/>
</dbReference>
<dbReference type="Pfam" id="PF02518">
    <property type="entry name" value="HATPase_c"/>
    <property type="match status" value="1"/>
</dbReference>
<dbReference type="GO" id="GO:0005524">
    <property type="term" value="F:ATP binding"/>
    <property type="evidence" value="ECO:0007669"/>
    <property type="project" value="UniProtKB-KW"/>
</dbReference>
<keyword evidence="5" id="KW-0547">Nucleotide-binding</keyword>
<evidence type="ECO:0000259" key="11">
    <source>
        <dbReference type="PROSITE" id="PS50112"/>
    </source>
</evidence>
<keyword evidence="9" id="KW-0812">Transmembrane</keyword>
<dbReference type="KEGG" id="tmb:Thimo_2323"/>
<evidence type="ECO:0000256" key="3">
    <source>
        <dbReference type="ARBA" id="ARBA00022553"/>
    </source>
</evidence>
<protein>
    <recommendedName>
        <fullName evidence="2">histidine kinase</fullName>
        <ecNumber evidence="2">2.7.13.3</ecNumber>
    </recommendedName>
</protein>
<dbReference type="PROSITE" id="PS50109">
    <property type="entry name" value="HIS_KIN"/>
    <property type="match status" value="1"/>
</dbReference>
<dbReference type="InterPro" id="IPR003594">
    <property type="entry name" value="HATPase_dom"/>
</dbReference>
<dbReference type="InterPro" id="IPR000014">
    <property type="entry name" value="PAS"/>
</dbReference>
<evidence type="ECO:0000256" key="2">
    <source>
        <dbReference type="ARBA" id="ARBA00012438"/>
    </source>
</evidence>
<dbReference type="InterPro" id="IPR003661">
    <property type="entry name" value="HisK_dim/P_dom"/>
</dbReference>
<dbReference type="PROSITE" id="PS50112">
    <property type="entry name" value="PAS"/>
    <property type="match status" value="1"/>
</dbReference>
<dbReference type="SUPFAM" id="SSF47384">
    <property type="entry name" value="Homodimeric domain of signal transducing histidine kinase"/>
    <property type="match status" value="1"/>
</dbReference>
<dbReference type="Pfam" id="PF00512">
    <property type="entry name" value="HisKA"/>
    <property type="match status" value="1"/>
</dbReference>
<dbReference type="InterPro" id="IPR005467">
    <property type="entry name" value="His_kinase_dom"/>
</dbReference>